<name>A0A507C6S7_9FUNG</name>
<feature type="active site" description="Proton donor" evidence="14">
    <location>
        <position position="220"/>
    </location>
</feature>
<evidence type="ECO:0000256" key="7">
    <source>
        <dbReference type="ARBA" id="ARBA00022605"/>
    </source>
</evidence>
<keyword evidence="21" id="KW-1185">Reference proteome</keyword>
<dbReference type="InterPro" id="IPR036291">
    <property type="entry name" value="NAD(P)-bd_dom_sf"/>
</dbReference>
<keyword evidence="11 16" id="KW-0486">Methionine biosynthesis</keyword>
<evidence type="ECO:0000256" key="11">
    <source>
        <dbReference type="ARBA" id="ARBA00023167"/>
    </source>
</evidence>
<dbReference type="RefSeq" id="XP_031025633.1">
    <property type="nucleotide sequence ID" value="XM_031168324.1"/>
</dbReference>
<dbReference type="GO" id="GO:0009088">
    <property type="term" value="P:threonine biosynthetic process"/>
    <property type="evidence" value="ECO:0007669"/>
    <property type="project" value="UniProtKB-UniPathway"/>
</dbReference>
<dbReference type="InterPro" id="IPR011147">
    <property type="entry name" value="Bifunc_Aspkin/hSer_DH"/>
</dbReference>
<dbReference type="PANTHER" id="PTHR43070">
    <property type="match status" value="1"/>
</dbReference>
<dbReference type="STRING" id="1806994.A0A507C6S7"/>
<evidence type="ECO:0000256" key="16">
    <source>
        <dbReference type="RuleBase" id="RU000579"/>
    </source>
</evidence>
<dbReference type="Gene3D" id="3.40.50.720">
    <property type="entry name" value="NAD(P)-binding Rossmann-like Domain"/>
    <property type="match status" value="1"/>
</dbReference>
<evidence type="ECO:0000259" key="19">
    <source>
        <dbReference type="Pfam" id="PF03447"/>
    </source>
</evidence>
<dbReference type="InterPro" id="IPR001342">
    <property type="entry name" value="HDH_cat"/>
</dbReference>
<comment type="caution">
    <text evidence="20">The sequence shown here is derived from an EMBL/GenBank/DDBJ whole genome shotgun (WGS) entry which is preliminary data.</text>
</comment>
<dbReference type="FunFam" id="3.30.360.10:FF:000006">
    <property type="entry name" value="Bifunctional aspartokinase/homoserine dehydrogenase"/>
    <property type="match status" value="1"/>
</dbReference>
<dbReference type="GO" id="GO:0004412">
    <property type="term" value="F:homoserine dehydrogenase activity"/>
    <property type="evidence" value="ECO:0007669"/>
    <property type="project" value="UniProtKB-EC"/>
</dbReference>
<dbReference type="GO" id="GO:0050661">
    <property type="term" value="F:NADP binding"/>
    <property type="evidence" value="ECO:0007669"/>
    <property type="project" value="InterPro"/>
</dbReference>
<comment type="pathway">
    <text evidence="2 16">Amino-acid biosynthesis; L-threonine biosynthesis; L-threonine from L-aspartate: step 3/5.</text>
</comment>
<reference evidence="20 21" key="1">
    <citation type="journal article" date="2019" name="Sci. Rep.">
        <title>Comparative genomics of chytrid fungi reveal insights into the obligate biotrophic and pathogenic lifestyle of Synchytrium endobioticum.</title>
        <authorList>
            <person name="van de Vossenberg B.T.L.H."/>
            <person name="Warris S."/>
            <person name="Nguyen H.D.T."/>
            <person name="van Gent-Pelzer M.P.E."/>
            <person name="Joly D.L."/>
            <person name="van de Geest H.C."/>
            <person name="Bonants P.J.M."/>
            <person name="Smith D.S."/>
            <person name="Levesque C.A."/>
            <person name="van der Lee T.A.J."/>
        </authorList>
    </citation>
    <scope>NUCLEOTIDE SEQUENCE [LARGE SCALE GENOMIC DNA]</scope>
    <source>
        <strain evidence="20 21">JEL517</strain>
    </source>
</reference>
<feature type="binding site" evidence="15">
    <location>
        <position position="112"/>
    </location>
    <ligand>
        <name>NADPH</name>
        <dbReference type="ChEBI" id="CHEBI:57783"/>
    </ligand>
</feature>
<evidence type="ECO:0000256" key="14">
    <source>
        <dbReference type="PIRSR" id="PIRSR036497-1"/>
    </source>
</evidence>
<evidence type="ECO:0000256" key="10">
    <source>
        <dbReference type="ARBA" id="ARBA00023002"/>
    </source>
</evidence>
<dbReference type="GO" id="GO:0009086">
    <property type="term" value="P:methionine biosynthetic process"/>
    <property type="evidence" value="ECO:0007669"/>
    <property type="project" value="UniProtKB-KW"/>
</dbReference>
<evidence type="ECO:0000256" key="1">
    <source>
        <dbReference type="ARBA" id="ARBA00001920"/>
    </source>
</evidence>
<evidence type="ECO:0000313" key="21">
    <source>
        <dbReference type="Proteomes" id="UP000319731"/>
    </source>
</evidence>
<dbReference type="GeneID" id="42003621"/>
<dbReference type="OrthoDB" id="67851at2759"/>
<comment type="similarity">
    <text evidence="4 17">Belongs to the homoserine dehydrogenase family.</text>
</comment>
<dbReference type="Proteomes" id="UP000319731">
    <property type="component" value="Unassembled WGS sequence"/>
</dbReference>
<dbReference type="SUPFAM" id="SSF51735">
    <property type="entry name" value="NAD(P)-binding Rossmann-fold domains"/>
    <property type="match status" value="1"/>
</dbReference>
<evidence type="ECO:0000256" key="12">
    <source>
        <dbReference type="ARBA" id="ARBA00048841"/>
    </source>
</evidence>
<evidence type="ECO:0000256" key="5">
    <source>
        <dbReference type="ARBA" id="ARBA00013213"/>
    </source>
</evidence>
<evidence type="ECO:0000256" key="17">
    <source>
        <dbReference type="RuleBase" id="RU004171"/>
    </source>
</evidence>
<dbReference type="SUPFAM" id="SSF55347">
    <property type="entry name" value="Glyceraldehyde-3-phosphate dehydrogenase-like, C-terminal domain"/>
    <property type="match status" value="1"/>
</dbReference>
<organism evidence="20 21">
    <name type="scientific">Synchytrium microbalum</name>
    <dbReference type="NCBI Taxonomy" id="1806994"/>
    <lineage>
        <taxon>Eukaryota</taxon>
        <taxon>Fungi</taxon>
        <taxon>Fungi incertae sedis</taxon>
        <taxon>Chytridiomycota</taxon>
        <taxon>Chytridiomycota incertae sedis</taxon>
        <taxon>Chytridiomycetes</taxon>
        <taxon>Synchytriales</taxon>
        <taxon>Synchytriaceae</taxon>
        <taxon>Synchytrium</taxon>
    </lineage>
</organism>
<proteinExistence type="inferred from homology"/>
<dbReference type="AlphaFoldDB" id="A0A507C6S7"/>
<feature type="domain" description="Homoserine dehydrogenase catalytic" evidence="18">
    <location>
        <begin position="147"/>
        <end position="348"/>
    </location>
</feature>
<comment type="pathway">
    <text evidence="3 16">Amino-acid biosynthesis; L-methionine biosynthesis via de novo pathway; L-homoserine from L-aspartate: step 3/3.</text>
</comment>
<dbReference type="PANTHER" id="PTHR43070:SF5">
    <property type="entry name" value="HOMOSERINE DEHYDROGENASE"/>
    <property type="match status" value="1"/>
</dbReference>
<dbReference type="EMBL" id="QEAO01000010">
    <property type="protein sequence ID" value="TPX35048.1"/>
    <property type="molecule type" value="Genomic_DNA"/>
</dbReference>
<comment type="catalytic activity">
    <reaction evidence="12">
        <text>L-homoserine + NADP(+) = L-aspartate 4-semialdehyde + NADPH + H(+)</text>
        <dbReference type="Rhea" id="RHEA:15761"/>
        <dbReference type="ChEBI" id="CHEBI:15378"/>
        <dbReference type="ChEBI" id="CHEBI:57476"/>
        <dbReference type="ChEBI" id="CHEBI:57783"/>
        <dbReference type="ChEBI" id="CHEBI:58349"/>
        <dbReference type="ChEBI" id="CHEBI:537519"/>
        <dbReference type="EC" id="1.1.1.3"/>
    </reaction>
    <physiologicalReaction direction="right-to-left" evidence="12">
        <dbReference type="Rhea" id="RHEA:15763"/>
    </physiologicalReaction>
</comment>
<feature type="binding site" evidence="15">
    <location>
        <position position="88"/>
    </location>
    <ligand>
        <name>NADPH</name>
        <dbReference type="ChEBI" id="CHEBI:57783"/>
    </ligand>
</feature>
<comment type="function">
    <text evidence="13">Catalyzes the conversion of L-aspartate-beta-semialdehyde (L-Asa) to L-homoserine (L-Hse), the third step in the biosynthesis of amino acids that derive from aspartate (the aspartate family of amino acids), including methioinine and threonine, the latter of which is a precursor to isoleucine; production of homoserine leads to a branch-point in the pathway as it can either be O-phosphorylated for processing to threonine, or O-acylated for processing to methionine.</text>
</comment>
<dbReference type="InterPro" id="IPR022697">
    <property type="entry name" value="HDH_short"/>
</dbReference>
<dbReference type="UniPathway" id="UPA00050">
    <property type="reaction ID" value="UER00063"/>
</dbReference>
<dbReference type="InterPro" id="IPR005106">
    <property type="entry name" value="Asp/hSer_DH_NAD-bd"/>
</dbReference>
<evidence type="ECO:0000256" key="8">
    <source>
        <dbReference type="ARBA" id="ARBA00022697"/>
    </source>
</evidence>
<evidence type="ECO:0000256" key="6">
    <source>
        <dbReference type="ARBA" id="ARBA00013376"/>
    </source>
</evidence>
<evidence type="ECO:0000256" key="2">
    <source>
        <dbReference type="ARBA" id="ARBA00005056"/>
    </source>
</evidence>
<evidence type="ECO:0000256" key="9">
    <source>
        <dbReference type="ARBA" id="ARBA00022857"/>
    </source>
</evidence>
<evidence type="ECO:0000313" key="20">
    <source>
        <dbReference type="EMBL" id="TPX35048.1"/>
    </source>
</evidence>
<dbReference type="Pfam" id="PF00742">
    <property type="entry name" value="Homoserine_dh"/>
    <property type="match status" value="1"/>
</dbReference>
<keyword evidence="7 16" id="KW-0028">Amino-acid biosynthesis</keyword>
<evidence type="ECO:0000259" key="18">
    <source>
        <dbReference type="Pfam" id="PF00742"/>
    </source>
</evidence>
<feature type="domain" description="Aspartate/homoserine dehydrogenase NAD-binding" evidence="19">
    <location>
        <begin position="9"/>
        <end position="127"/>
    </location>
</feature>
<evidence type="ECO:0000256" key="4">
    <source>
        <dbReference type="ARBA" id="ARBA00006753"/>
    </source>
</evidence>
<keyword evidence="9 15" id="KW-0521">NADP</keyword>
<gene>
    <name evidence="20" type="primary">HOM6</name>
    <name evidence="20" type="ORF">SmJEL517_g02396</name>
</gene>
<feature type="binding site" evidence="15">
    <location>
        <begin position="9"/>
        <end position="14"/>
    </location>
    <ligand>
        <name>NADP(+)</name>
        <dbReference type="ChEBI" id="CHEBI:58349"/>
    </ligand>
</feature>
<keyword evidence="10 16" id="KW-0560">Oxidoreductase</keyword>
<evidence type="ECO:0000256" key="13">
    <source>
        <dbReference type="ARBA" id="ARBA00059589"/>
    </source>
</evidence>
<dbReference type="PIRSF" id="PIRSF036497">
    <property type="entry name" value="HDH_short"/>
    <property type="match status" value="1"/>
</dbReference>
<feature type="binding site" evidence="15">
    <location>
        <position position="205"/>
    </location>
    <ligand>
        <name>L-homoserine</name>
        <dbReference type="ChEBI" id="CHEBI:57476"/>
    </ligand>
</feature>
<keyword evidence="8 16" id="KW-0791">Threonine biosynthesis</keyword>
<dbReference type="PROSITE" id="PS01042">
    <property type="entry name" value="HOMOSER_DHGENASE"/>
    <property type="match status" value="1"/>
</dbReference>
<dbReference type="EC" id="1.1.1.3" evidence="5 16"/>
<dbReference type="UniPathway" id="UPA00051">
    <property type="reaction ID" value="UER00465"/>
</dbReference>
<evidence type="ECO:0000256" key="3">
    <source>
        <dbReference type="ARBA" id="ARBA00005062"/>
    </source>
</evidence>
<dbReference type="Gene3D" id="3.30.360.10">
    <property type="entry name" value="Dihydrodipicolinate Reductase, domain 2"/>
    <property type="match status" value="1"/>
</dbReference>
<comment type="cofactor">
    <cofactor evidence="1">
        <name>a metal cation</name>
        <dbReference type="ChEBI" id="CHEBI:25213"/>
    </cofactor>
</comment>
<sequence>MSINVGLIGSGLVGTALLEQLASHGSPKINIIAILSTSKLILHTPTPSTPGLDLSNWKKQLPKAKPADLHIFEEHLARNGPSCIVDCTASADIASKYVGWMKRNIHVVTPNKKAFSGDFKVWKEIRSIHVSGKALCFHEATVGAGLPILSTLYDMIATGDEVVKVEGIFSGTLSYIFNNFSSTSSASSSTFSQIVKGAKELGYTEPDPRDDLNGMDMARKVVILGRIAGLNLSLETLDVENIVPTELRSCPTADEFMSKLPGSDDHFRALNYLARAGGEVLRYVGVVDPKGASSVKLMRYPASHPFAGMKGSDNVIAITTQRFPNPLIIQGAGAGDAVTAFGVFSDLLKVWSSVAK</sequence>
<evidence type="ECO:0000256" key="15">
    <source>
        <dbReference type="PIRSR" id="PIRSR036497-2"/>
    </source>
</evidence>
<accession>A0A507C6S7</accession>
<dbReference type="Pfam" id="PF03447">
    <property type="entry name" value="NAD_binding_3"/>
    <property type="match status" value="1"/>
</dbReference>
<dbReference type="GO" id="GO:0009090">
    <property type="term" value="P:homoserine biosynthetic process"/>
    <property type="evidence" value="ECO:0007669"/>
    <property type="project" value="TreeGrafter"/>
</dbReference>
<protein>
    <recommendedName>
        <fullName evidence="6 16">Homoserine dehydrogenase</fullName>
        <ecNumber evidence="5 16">1.1.1.3</ecNumber>
    </recommendedName>
</protein>
<dbReference type="InterPro" id="IPR019811">
    <property type="entry name" value="HDH_CS"/>
</dbReference>